<keyword evidence="6" id="KW-0411">Iron-sulfur</keyword>
<name>A0A917KEK6_9PROT</name>
<evidence type="ECO:0000256" key="2">
    <source>
        <dbReference type="ARBA" id="ARBA00022485"/>
    </source>
</evidence>
<keyword evidence="7" id="KW-0812">Transmembrane</keyword>
<dbReference type="InterPro" id="IPR017900">
    <property type="entry name" value="4Fe4S_Fe_S_CS"/>
</dbReference>
<dbReference type="NCBIfam" id="TIGR02745">
    <property type="entry name" value="ccoG_rdxA_fixG"/>
    <property type="match status" value="1"/>
</dbReference>
<dbReference type="Gene3D" id="2.60.40.10">
    <property type="entry name" value="Immunoglobulins"/>
    <property type="match status" value="1"/>
</dbReference>
<dbReference type="InterPro" id="IPR051684">
    <property type="entry name" value="Electron_Trans/Redox"/>
</dbReference>
<keyword evidence="7" id="KW-1133">Transmembrane helix</keyword>
<dbReference type="InterPro" id="IPR032879">
    <property type="entry name" value="FixG_C"/>
</dbReference>
<evidence type="ECO:0000256" key="5">
    <source>
        <dbReference type="ARBA" id="ARBA00023004"/>
    </source>
</evidence>
<dbReference type="GO" id="GO:0046872">
    <property type="term" value="F:metal ion binding"/>
    <property type="evidence" value="ECO:0007669"/>
    <property type="project" value="UniProtKB-KW"/>
</dbReference>
<keyword evidence="1" id="KW-0813">Transport</keyword>
<feature type="transmembrane region" description="Helical" evidence="7">
    <location>
        <begin position="46"/>
        <end position="64"/>
    </location>
</feature>
<keyword evidence="4" id="KW-0249">Electron transport</keyword>
<evidence type="ECO:0000256" key="4">
    <source>
        <dbReference type="ARBA" id="ARBA00022982"/>
    </source>
</evidence>
<evidence type="ECO:0000259" key="8">
    <source>
        <dbReference type="PROSITE" id="PS51379"/>
    </source>
</evidence>
<evidence type="ECO:0000256" key="6">
    <source>
        <dbReference type="ARBA" id="ARBA00023014"/>
    </source>
</evidence>
<keyword evidence="2" id="KW-0004">4Fe-4S</keyword>
<keyword evidence="10" id="KW-1185">Reference proteome</keyword>
<evidence type="ECO:0000256" key="3">
    <source>
        <dbReference type="ARBA" id="ARBA00022723"/>
    </source>
</evidence>
<organism evidence="9 10">
    <name type="scientific">Neoroseomonas lacus</name>
    <dbReference type="NCBI Taxonomy" id="287609"/>
    <lineage>
        <taxon>Bacteria</taxon>
        <taxon>Pseudomonadati</taxon>
        <taxon>Pseudomonadota</taxon>
        <taxon>Alphaproteobacteria</taxon>
        <taxon>Acetobacterales</taxon>
        <taxon>Acetobacteraceae</taxon>
        <taxon>Neoroseomonas</taxon>
    </lineage>
</organism>
<dbReference type="InterPro" id="IPR017896">
    <property type="entry name" value="4Fe4S_Fe-S-bd"/>
</dbReference>
<dbReference type="Pfam" id="PF11614">
    <property type="entry name" value="FixG_C"/>
    <property type="match status" value="1"/>
</dbReference>
<dbReference type="Pfam" id="PF12801">
    <property type="entry name" value="Fer4_5"/>
    <property type="match status" value="1"/>
</dbReference>
<gene>
    <name evidence="9" type="ORF">GCM10011320_14960</name>
</gene>
<protein>
    <submittedName>
        <fullName evidence="9">Cytochrome c oxidase accessory protein CcoG</fullName>
    </submittedName>
</protein>
<reference evidence="9" key="2">
    <citation type="submission" date="2020-09" db="EMBL/GenBank/DDBJ databases">
        <authorList>
            <person name="Sun Q."/>
            <person name="Zhou Y."/>
        </authorList>
    </citation>
    <scope>NUCLEOTIDE SEQUENCE</scope>
    <source>
        <strain evidence="9">CGMCC 1.3617</strain>
    </source>
</reference>
<dbReference type="PANTHER" id="PTHR30176:SF3">
    <property type="entry name" value="FERREDOXIN-TYPE PROTEIN NAPH"/>
    <property type="match status" value="1"/>
</dbReference>
<dbReference type="EMBL" id="BMKW01000003">
    <property type="protein sequence ID" value="GGJ08966.1"/>
    <property type="molecule type" value="Genomic_DNA"/>
</dbReference>
<dbReference type="GO" id="GO:0005886">
    <property type="term" value="C:plasma membrane"/>
    <property type="evidence" value="ECO:0007669"/>
    <property type="project" value="TreeGrafter"/>
</dbReference>
<evidence type="ECO:0000256" key="1">
    <source>
        <dbReference type="ARBA" id="ARBA00022448"/>
    </source>
</evidence>
<dbReference type="AlphaFoldDB" id="A0A917KEK6"/>
<comment type="caution">
    <text evidence="9">The sequence shown here is derived from an EMBL/GenBank/DDBJ whole genome shotgun (WGS) entry which is preliminary data.</text>
</comment>
<dbReference type="PANTHER" id="PTHR30176">
    <property type="entry name" value="FERREDOXIN-TYPE PROTEIN NAPH"/>
    <property type="match status" value="1"/>
</dbReference>
<dbReference type="Pfam" id="PF13746">
    <property type="entry name" value="Fer4_18"/>
    <property type="match status" value="1"/>
</dbReference>
<dbReference type="Proteomes" id="UP000661507">
    <property type="component" value="Unassembled WGS sequence"/>
</dbReference>
<proteinExistence type="predicted"/>
<evidence type="ECO:0000313" key="10">
    <source>
        <dbReference type="Proteomes" id="UP000661507"/>
    </source>
</evidence>
<dbReference type="InterPro" id="IPR013783">
    <property type="entry name" value="Ig-like_fold"/>
</dbReference>
<keyword evidence="7" id="KW-0472">Membrane</keyword>
<evidence type="ECO:0000256" key="7">
    <source>
        <dbReference type="SAM" id="Phobius"/>
    </source>
</evidence>
<dbReference type="GO" id="GO:0051539">
    <property type="term" value="F:4 iron, 4 sulfur cluster binding"/>
    <property type="evidence" value="ECO:0007669"/>
    <property type="project" value="UniProtKB-KW"/>
</dbReference>
<feature type="transmembrane region" description="Helical" evidence="7">
    <location>
        <begin position="363"/>
        <end position="383"/>
    </location>
</feature>
<dbReference type="InterPro" id="IPR014116">
    <property type="entry name" value="Cyt_c_oxidase_cbb3_FixG"/>
</dbReference>
<dbReference type="PROSITE" id="PS00198">
    <property type="entry name" value="4FE4S_FER_1"/>
    <property type="match status" value="1"/>
</dbReference>
<reference evidence="9" key="1">
    <citation type="journal article" date="2014" name="Int. J. Syst. Evol. Microbiol.">
        <title>Complete genome sequence of Corynebacterium casei LMG S-19264T (=DSM 44701T), isolated from a smear-ripened cheese.</title>
        <authorList>
            <consortium name="US DOE Joint Genome Institute (JGI-PGF)"/>
            <person name="Walter F."/>
            <person name="Albersmeier A."/>
            <person name="Kalinowski J."/>
            <person name="Ruckert C."/>
        </authorList>
    </citation>
    <scope>NUCLEOTIDE SEQUENCE</scope>
    <source>
        <strain evidence="9">CGMCC 1.3617</strain>
    </source>
</reference>
<dbReference type="RefSeq" id="WP_188966331.1">
    <property type="nucleotide sequence ID" value="NZ_BMKW01000003.1"/>
</dbReference>
<evidence type="ECO:0000313" key="9">
    <source>
        <dbReference type="EMBL" id="GGJ08966.1"/>
    </source>
</evidence>
<dbReference type="SUPFAM" id="SSF54862">
    <property type="entry name" value="4Fe-4S ferredoxins"/>
    <property type="match status" value="1"/>
</dbReference>
<feature type="transmembrane region" description="Helical" evidence="7">
    <location>
        <begin position="169"/>
        <end position="188"/>
    </location>
</feature>
<feature type="domain" description="4Fe-4S ferredoxin-type" evidence="8">
    <location>
        <begin position="263"/>
        <end position="292"/>
    </location>
</feature>
<accession>A0A917KEK6</accession>
<keyword evidence="5" id="KW-0408">Iron</keyword>
<sequence length="504" mass="55778">MSTVEAPHRAKADRPAEAPASAAAQPLYASRQKVYPKRVFGPVRSVKWAVLALCLALYYVVPWIRWDRGPGVPDQAVLVDITNARIFFFWVEIWPQEIYFLTGALILGAFALFAVSSLFGRLWCGFTCPQTVWTDLFMWVERWIQGDRNARMKLDQGPHNANYWTRKGLTHLVWALIAAATGGAWVMYFNDAPTITREFLAGEAGVQVYFFFGLFAGFTYLLAGWAREQVCTYMCPWPRFQAAMLDENSLVVTYRDWRGEPRGKLKAEGVGDCVDCFACVHVCPTGIDIRDGQQLECIGCGLCVDACDSVMGKLGRPKGLVAFETLKNLSASAAATAGMAPGEARFAAGMAVRHVPRFIRPRTMMYAGALAVVSLVMLGAFLMRSTLDVTVLRDRAPLFVRLSDGSIRNGYTIKIVNKTREQAALALEIQAPAGIRMVVQDVENDARGRPLLTRRADGIAQYRVFLTAPHGMRLHDDTPVTFRLLDAQGRAVASQSSNFLGPKS</sequence>
<keyword evidence="3" id="KW-0479">Metal-binding</keyword>
<feature type="transmembrane region" description="Helical" evidence="7">
    <location>
        <begin position="98"/>
        <end position="119"/>
    </location>
</feature>
<feature type="transmembrane region" description="Helical" evidence="7">
    <location>
        <begin position="208"/>
        <end position="226"/>
    </location>
</feature>
<dbReference type="PROSITE" id="PS51379">
    <property type="entry name" value="4FE4S_FER_2"/>
    <property type="match status" value="1"/>
</dbReference>